<dbReference type="Proteomes" id="UP000198597">
    <property type="component" value="Unassembled WGS sequence"/>
</dbReference>
<keyword evidence="7" id="KW-0472">Membrane</keyword>
<accession>A0A1H0MKL2</accession>
<dbReference type="InterPro" id="IPR005467">
    <property type="entry name" value="His_kinase_dom"/>
</dbReference>
<keyword evidence="4 9" id="KW-0418">Kinase</keyword>
<dbReference type="GO" id="GO:0000155">
    <property type="term" value="F:phosphorelay sensor kinase activity"/>
    <property type="evidence" value="ECO:0007669"/>
    <property type="project" value="InterPro"/>
</dbReference>
<dbReference type="RefSeq" id="WP_089965430.1">
    <property type="nucleotide sequence ID" value="NZ_FNJM01000001.1"/>
</dbReference>
<feature type="transmembrane region" description="Helical" evidence="7">
    <location>
        <begin position="166"/>
        <end position="187"/>
    </location>
</feature>
<evidence type="ECO:0000256" key="5">
    <source>
        <dbReference type="ARBA" id="ARBA00023012"/>
    </source>
</evidence>
<organism evidence="9 10">
    <name type="scientific">Clostridium gasigenes</name>
    <dbReference type="NCBI Taxonomy" id="94869"/>
    <lineage>
        <taxon>Bacteria</taxon>
        <taxon>Bacillati</taxon>
        <taxon>Bacillota</taxon>
        <taxon>Clostridia</taxon>
        <taxon>Eubacteriales</taxon>
        <taxon>Clostridiaceae</taxon>
        <taxon>Clostridium</taxon>
    </lineage>
</organism>
<dbReference type="Gene3D" id="3.30.565.10">
    <property type="entry name" value="Histidine kinase-like ATPase, C-terminal domain"/>
    <property type="match status" value="1"/>
</dbReference>
<keyword evidence="6" id="KW-0175">Coiled coil</keyword>
<keyword evidence="7" id="KW-1133">Transmembrane helix</keyword>
<feature type="transmembrane region" description="Helical" evidence="7">
    <location>
        <begin position="76"/>
        <end position="94"/>
    </location>
</feature>
<dbReference type="EMBL" id="FNJM01000001">
    <property type="protein sequence ID" value="SDO80942.1"/>
    <property type="molecule type" value="Genomic_DNA"/>
</dbReference>
<evidence type="ECO:0000313" key="10">
    <source>
        <dbReference type="Proteomes" id="UP000198597"/>
    </source>
</evidence>
<gene>
    <name evidence="9" type="ORF">SAMN04488529_101495</name>
</gene>
<dbReference type="SMART" id="SM00387">
    <property type="entry name" value="HATPase_c"/>
    <property type="match status" value="1"/>
</dbReference>
<proteinExistence type="predicted"/>
<dbReference type="Gene3D" id="1.10.287.130">
    <property type="match status" value="1"/>
</dbReference>
<dbReference type="InterPro" id="IPR036097">
    <property type="entry name" value="HisK_dim/P_sf"/>
</dbReference>
<feature type="transmembrane region" description="Helical" evidence="7">
    <location>
        <begin position="133"/>
        <end position="154"/>
    </location>
</feature>
<dbReference type="STRING" id="94869.SAMN04488529_101495"/>
<dbReference type="PROSITE" id="PS50109">
    <property type="entry name" value="HIS_KIN"/>
    <property type="match status" value="1"/>
</dbReference>
<evidence type="ECO:0000313" key="9">
    <source>
        <dbReference type="EMBL" id="SDO80942.1"/>
    </source>
</evidence>
<keyword evidence="3" id="KW-0597">Phosphoprotein</keyword>
<feature type="coiled-coil region" evidence="6">
    <location>
        <begin position="273"/>
        <end position="300"/>
    </location>
</feature>
<dbReference type="PANTHER" id="PTHR43547">
    <property type="entry name" value="TWO-COMPONENT HISTIDINE KINASE"/>
    <property type="match status" value="1"/>
</dbReference>
<keyword evidence="10" id="KW-1185">Reference proteome</keyword>
<keyword evidence="7" id="KW-0812">Transmembrane</keyword>
<name>A0A1H0MKL2_9CLOT</name>
<feature type="domain" description="Histidine kinase" evidence="8">
    <location>
        <begin position="422"/>
        <end position="641"/>
    </location>
</feature>
<evidence type="ECO:0000256" key="6">
    <source>
        <dbReference type="SAM" id="Coils"/>
    </source>
</evidence>
<dbReference type="InterPro" id="IPR003594">
    <property type="entry name" value="HATPase_dom"/>
</dbReference>
<evidence type="ECO:0000259" key="8">
    <source>
        <dbReference type="PROSITE" id="PS50109"/>
    </source>
</evidence>
<dbReference type="InterPro" id="IPR004358">
    <property type="entry name" value="Sig_transdc_His_kin-like_C"/>
</dbReference>
<feature type="transmembrane region" description="Helical" evidence="7">
    <location>
        <begin position="43"/>
        <end position="64"/>
    </location>
</feature>
<feature type="transmembrane region" description="Helical" evidence="7">
    <location>
        <begin position="21"/>
        <end position="37"/>
    </location>
</feature>
<evidence type="ECO:0000256" key="2">
    <source>
        <dbReference type="ARBA" id="ARBA00012438"/>
    </source>
</evidence>
<dbReference type="CDD" id="cd00082">
    <property type="entry name" value="HisKA"/>
    <property type="match status" value="1"/>
</dbReference>
<keyword evidence="5" id="KW-0902">Two-component regulatory system</keyword>
<dbReference type="InterPro" id="IPR003661">
    <property type="entry name" value="HisK_dim/P_dom"/>
</dbReference>
<protein>
    <recommendedName>
        <fullName evidence="2">histidine kinase</fullName>
        <ecNumber evidence="2">2.7.13.3</ecNumber>
    </recommendedName>
</protein>
<dbReference type="SMART" id="SM00388">
    <property type="entry name" value="HisKA"/>
    <property type="match status" value="1"/>
</dbReference>
<comment type="catalytic activity">
    <reaction evidence="1">
        <text>ATP + protein L-histidine = ADP + protein N-phospho-L-histidine.</text>
        <dbReference type="EC" id="2.7.13.3"/>
    </reaction>
</comment>
<dbReference type="AlphaFoldDB" id="A0A1H0MKL2"/>
<evidence type="ECO:0000256" key="3">
    <source>
        <dbReference type="ARBA" id="ARBA00022553"/>
    </source>
</evidence>
<evidence type="ECO:0000256" key="1">
    <source>
        <dbReference type="ARBA" id="ARBA00000085"/>
    </source>
</evidence>
<dbReference type="EC" id="2.7.13.3" evidence="2"/>
<keyword evidence="4 9" id="KW-0808">Transferase</keyword>
<dbReference type="SUPFAM" id="SSF55874">
    <property type="entry name" value="ATPase domain of HSP90 chaperone/DNA topoisomerase II/histidine kinase"/>
    <property type="match status" value="1"/>
</dbReference>
<evidence type="ECO:0000256" key="7">
    <source>
        <dbReference type="SAM" id="Phobius"/>
    </source>
</evidence>
<dbReference type="SUPFAM" id="SSF47384">
    <property type="entry name" value="Homodimeric domain of signal transducing histidine kinase"/>
    <property type="match status" value="1"/>
</dbReference>
<dbReference type="Pfam" id="PF02518">
    <property type="entry name" value="HATPase_c"/>
    <property type="match status" value="1"/>
</dbReference>
<feature type="transmembrane region" description="Helical" evidence="7">
    <location>
        <begin position="199"/>
        <end position="220"/>
    </location>
</feature>
<sequence>MELHKKTVKRDKVLDKGLLNNLWILVIIMLSILYFKGESKNDFSTLIKIICATLALLISIIVYSKIPNIKNDFVKYIGIGFLYLGIINFVEIFLKATNVSSSLQLKVSITISWFEFVIIIYSVILYKKKLGFLLSNIIFLGSLIILFILSDVIIEKKIIEYLSSEYRYVIIISIICLTIVTIGLILRDKNITYKEDKRWLVKITLFIPVYNIKKCLGIVLVTDISYLQSICRVIIYWLAYRYVEKKLLSNSYRETLDKLIIIQKTRKSMNNSLMKKERRLRESRMNIKKSEQRYEEIIESISDGILIFENNILMYINENGREYVFHELTGEVIKKELKYILKLLTNVGIEDHKINEGFIKDFIIANKEKEENNITLTLKNTSDTGKVLLISNITGLDELQQLRQKRDKAKDMETIKDEFYSNISHELRTPINVINSGLQLNNLMLNDNKLEKMIRNNNIIRRNCLRLIRTANNFIDTNRISEGFLEPNIKVYNIVGIVEAVVLACNKYMILMDNKLVFDTDLEEIYIACDKEHIERIMLNILSNSLKYGKVGGNIDVIIKSGRRGVRIFVRNDAPPIPEEKKKIIFEKFTKLDSSLARPSEGSGLGLYLTKKLVELNEGTIQMNSNVKSGNMFDIRFPFKFSGEPWEVKLDNNEQNLQEKVNIEFSDIYFN</sequence>
<dbReference type="OrthoDB" id="9813394at2"/>
<dbReference type="InterPro" id="IPR036890">
    <property type="entry name" value="HATPase_C_sf"/>
</dbReference>
<evidence type="ECO:0000256" key="4">
    <source>
        <dbReference type="ARBA" id="ARBA00022777"/>
    </source>
</evidence>
<feature type="transmembrane region" description="Helical" evidence="7">
    <location>
        <begin position="106"/>
        <end position="126"/>
    </location>
</feature>
<reference evidence="9 10" key="1">
    <citation type="submission" date="2016-10" db="EMBL/GenBank/DDBJ databases">
        <authorList>
            <person name="de Groot N.N."/>
        </authorList>
    </citation>
    <scope>NUCLEOTIDE SEQUENCE [LARGE SCALE GENOMIC DNA]</scope>
    <source>
        <strain evidence="9 10">DSM 12272</strain>
    </source>
</reference>
<dbReference type="PRINTS" id="PR00344">
    <property type="entry name" value="BCTRLSENSOR"/>
</dbReference>
<dbReference type="PANTHER" id="PTHR43547:SF2">
    <property type="entry name" value="HYBRID SIGNAL TRANSDUCTION HISTIDINE KINASE C"/>
    <property type="match status" value="1"/>
</dbReference>